<keyword evidence="2" id="KW-0805">Transcription regulation</keyword>
<dbReference type="Gene3D" id="1.10.10.10">
    <property type="entry name" value="Winged helix-like DNA-binding domain superfamily/Winged helix DNA-binding domain"/>
    <property type="match status" value="1"/>
</dbReference>
<evidence type="ECO:0000313" key="7">
    <source>
        <dbReference type="EMBL" id="GAA0247712.1"/>
    </source>
</evidence>
<dbReference type="RefSeq" id="WP_344649998.1">
    <property type="nucleotide sequence ID" value="NZ_BAAAGX010000014.1"/>
</dbReference>
<sequence length="161" mass="18412">MRRADEEQFRVFVSERMERWRRGAFLLCRDWHAADDVVAVTVGRIFEKWRKVAAADNPDAYARRMLARAWADECRRSWRRELPSDDLPDGALPADHRIEDQQSLAELLESLGPRQRAVVVLRFYLNLSVEETAEALGISSGTVKSQSARALTTLRSLANQA</sequence>
<comment type="similarity">
    <text evidence="1">Belongs to the sigma-70 factor family. ECF subfamily.</text>
</comment>
<organism evidence="7 8">
    <name type="scientific">Cryptosporangium japonicum</name>
    <dbReference type="NCBI Taxonomy" id="80872"/>
    <lineage>
        <taxon>Bacteria</taxon>
        <taxon>Bacillati</taxon>
        <taxon>Actinomycetota</taxon>
        <taxon>Actinomycetes</taxon>
        <taxon>Cryptosporangiales</taxon>
        <taxon>Cryptosporangiaceae</taxon>
        <taxon>Cryptosporangium</taxon>
    </lineage>
</organism>
<dbReference type="NCBIfam" id="TIGR02937">
    <property type="entry name" value="sigma70-ECF"/>
    <property type="match status" value="1"/>
</dbReference>
<keyword evidence="3" id="KW-0731">Sigma factor</keyword>
<reference evidence="8" key="1">
    <citation type="journal article" date="2019" name="Int. J. Syst. Evol. Microbiol.">
        <title>The Global Catalogue of Microorganisms (GCM) 10K type strain sequencing project: providing services to taxonomists for standard genome sequencing and annotation.</title>
        <authorList>
            <consortium name="The Broad Institute Genomics Platform"/>
            <consortium name="The Broad Institute Genome Sequencing Center for Infectious Disease"/>
            <person name="Wu L."/>
            <person name="Ma J."/>
        </authorList>
    </citation>
    <scope>NUCLEOTIDE SEQUENCE [LARGE SCALE GENOMIC DNA]</scope>
    <source>
        <strain evidence="8">JCM 10425</strain>
    </source>
</reference>
<dbReference type="Proteomes" id="UP001500967">
    <property type="component" value="Unassembled WGS sequence"/>
</dbReference>
<evidence type="ECO:0000256" key="3">
    <source>
        <dbReference type="ARBA" id="ARBA00023082"/>
    </source>
</evidence>
<dbReference type="Gene3D" id="1.10.1740.10">
    <property type="match status" value="1"/>
</dbReference>
<evidence type="ECO:0000256" key="2">
    <source>
        <dbReference type="ARBA" id="ARBA00023015"/>
    </source>
</evidence>
<evidence type="ECO:0000256" key="5">
    <source>
        <dbReference type="ARBA" id="ARBA00023163"/>
    </source>
</evidence>
<dbReference type="EMBL" id="BAAAGX010000014">
    <property type="protein sequence ID" value="GAA0247712.1"/>
    <property type="molecule type" value="Genomic_DNA"/>
</dbReference>
<dbReference type="Pfam" id="PF08281">
    <property type="entry name" value="Sigma70_r4_2"/>
    <property type="match status" value="1"/>
</dbReference>
<evidence type="ECO:0000256" key="4">
    <source>
        <dbReference type="ARBA" id="ARBA00023125"/>
    </source>
</evidence>
<dbReference type="PANTHER" id="PTHR43133">
    <property type="entry name" value="RNA POLYMERASE ECF-TYPE SIGMA FACTO"/>
    <property type="match status" value="1"/>
</dbReference>
<evidence type="ECO:0000256" key="1">
    <source>
        <dbReference type="ARBA" id="ARBA00010641"/>
    </source>
</evidence>
<keyword evidence="4" id="KW-0238">DNA-binding</keyword>
<dbReference type="InterPro" id="IPR014284">
    <property type="entry name" value="RNA_pol_sigma-70_dom"/>
</dbReference>
<dbReference type="SUPFAM" id="SSF88946">
    <property type="entry name" value="Sigma2 domain of RNA polymerase sigma factors"/>
    <property type="match status" value="1"/>
</dbReference>
<dbReference type="InterPro" id="IPR014325">
    <property type="entry name" value="RNA_pol_sigma-E_actinobac"/>
</dbReference>
<gene>
    <name evidence="7" type="ORF">GCM10009539_36250</name>
</gene>
<keyword evidence="8" id="KW-1185">Reference proteome</keyword>
<name>A0ABP3E2R3_9ACTN</name>
<protein>
    <submittedName>
        <fullName evidence="7">SigE family RNA polymerase sigma factor</fullName>
    </submittedName>
</protein>
<dbReference type="InterPro" id="IPR013325">
    <property type="entry name" value="RNA_pol_sigma_r2"/>
</dbReference>
<evidence type="ECO:0000259" key="6">
    <source>
        <dbReference type="Pfam" id="PF08281"/>
    </source>
</evidence>
<dbReference type="NCBIfam" id="TIGR02983">
    <property type="entry name" value="SigE-fam_strep"/>
    <property type="match status" value="1"/>
</dbReference>
<dbReference type="SUPFAM" id="SSF88659">
    <property type="entry name" value="Sigma3 and sigma4 domains of RNA polymerase sigma factors"/>
    <property type="match status" value="1"/>
</dbReference>
<comment type="caution">
    <text evidence="7">The sequence shown here is derived from an EMBL/GenBank/DDBJ whole genome shotgun (WGS) entry which is preliminary data.</text>
</comment>
<dbReference type="InterPro" id="IPR013324">
    <property type="entry name" value="RNA_pol_sigma_r3/r4-like"/>
</dbReference>
<dbReference type="InterPro" id="IPR013249">
    <property type="entry name" value="RNA_pol_sigma70_r4_t2"/>
</dbReference>
<feature type="domain" description="RNA polymerase sigma factor 70 region 4 type 2" evidence="6">
    <location>
        <begin position="102"/>
        <end position="154"/>
    </location>
</feature>
<keyword evidence="5" id="KW-0804">Transcription</keyword>
<evidence type="ECO:0000313" key="8">
    <source>
        <dbReference type="Proteomes" id="UP001500967"/>
    </source>
</evidence>
<dbReference type="InterPro" id="IPR039425">
    <property type="entry name" value="RNA_pol_sigma-70-like"/>
</dbReference>
<dbReference type="CDD" id="cd06171">
    <property type="entry name" value="Sigma70_r4"/>
    <property type="match status" value="1"/>
</dbReference>
<proteinExistence type="inferred from homology"/>
<dbReference type="InterPro" id="IPR036388">
    <property type="entry name" value="WH-like_DNA-bd_sf"/>
</dbReference>
<dbReference type="PANTHER" id="PTHR43133:SF50">
    <property type="entry name" value="ECF RNA POLYMERASE SIGMA FACTOR SIGM"/>
    <property type="match status" value="1"/>
</dbReference>
<accession>A0ABP3E2R3</accession>